<sequence>MDRIKLPLDENLWDALQIDDGPELEYLKSQTGIHDPDTLKKHIMAVQAKAYEYSPYFCIRSFSFARIRIHRLPAYPAVMSLVRERPDAIMLDLGSCCTHKLGLKLLDTYRSNLVGTDIRKVAVDGYPLQNLLASDLRREFWDLGHELFQSTPGTFPVSFLAGDVFDPSFLTLASVSTSTSASSTPSPALSNLASLTTLNGQTSILHASNFFHLFDEQKQTELAYLLAGLLSPLPGSMIFGFHVGREKKGWRRDILCSGRQMFCHSPESWIQLWESIFPKGTVRVEAVLQKQGEYHPSLLVSEGPDDGVMVWSCIRL</sequence>
<proteinExistence type="predicted"/>
<evidence type="ECO:0000313" key="4">
    <source>
        <dbReference type="EMBL" id="KAJ7359346.1"/>
    </source>
</evidence>
<dbReference type="PANTHER" id="PTHR35897">
    <property type="entry name" value="METHYLTRANSFERASE AUSD"/>
    <property type="match status" value="1"/>
</dbReference>
<gene>
    <name evidence="4" type="ORF">DFH08DRAFT_408945</name>
</gene>
<keyword evidence="2" id="KW-0949">S-adenosyl-L-methionine</keyword>
<protein>
    <submittedName>
        <fullName evidence="4">Uncharacterized protein</fullName>
    </submittedName>
</protein>
<accession>A0AAD7AHV2</accession>
<keyword evidence="5" id="KW-1185">Reference proteome</keyword>
<dbReference type="AlphaFoldDB" id="A0AAD7AHV2"/>
<comment type="caution">
    <text evidence="4">The sequence shown here is derived from an EMBL/GenBank/DDBJ whole genome shotgun (WGS) entry which is preliminary data.</text>
</comment>
<dbReference type="InterPro" id="IPR051654">
    <property type="entry name" value="Meroterpenoid_MTases"/>
</dbReference>
<dbReference type="EMBL" id="JARIHO010000006">
    <property type="protein sequence ID" value="KAJ7359346.1"/>
    <property type="molecule type" value="Genomic_DNA"/>
</dbReference>
<evidence type="ECO:0000256" key="2">
    <source>
        <dbReference type="ARBA" id="ARBA00022691"/>
    </source>
</evidence>
<dbReference type="GO" id="GO:0016740">
    <property type="term" value="F:transferase activity"/>
    <property type="evidence" value="ECO:0007669"/>
    <property type="project" value="UniProtKB-KW"/>
</dbReference>
<reference evidence="4" key="1">
    <citation type="submission" date="2023-03" db="EMBL/GenBank/DDBJ databases">
        <title>Massive genome expansion in bonnet fungi (Mycena s.s.) driven by repeated elements and novel gene families across ecological guilds.</title>
        <authorList>
            <consortium name="Lawrence Berkeley National Laboratory"/>
            <person name="Harder C.B."/>
            <person name="Miyauchi S."/>
            <person name="Viragh M."/>
            <person name="Kuo A."/>
            <person name="Thoen E."/>
            <person name="Andreopoulos B."/>
            <person name="Lu D."/>
            <person name="Skrede I."/>
            <person name="Drula E."/>
            <person name="Henrissat B."/>
            <person name="Morin E."/>
            <person name="Kohler A."/>
            <person name="Barry K."/>
            <person name="LaButti K."/>
            <person name="Morin E."/>
            <person name="Salamov A."/>
            <person name="Lipzen A."/>
            <person name="Mereny Z."/>
            <person name="Hegedus B."/>
            <person name="Baldrian P."/>
            <person name="Stursova M."/>
            <person name="Weitz H."/>
            <person name="Taylor A."/>
            <person name="Grigoriev I.V."/>
            <person name="Nagy L.G."/>
            <person name="Martin F."/>
            <person name="Kauserud H."/>
        </authorList>
    </citation>
    <scope>NUCLEOTIDE SEQUENCE</scope>
    <source>
        <strain evidence="4">CBHHK002</strain>
    </source>
</reference>
<dbReference type="Proteomes" id="UP001218218">
    <property type="component" value="Unassembled WGS sequence"/>
</dbReference>
<feature type="transmembrane region" description="Helical" evidence="3">
    <location>
        <begin position="222"/>
        <end position="243"/>
    </location>
</feature>
<keyword evidence="3" id="KW-0812">Transmembrane</keyword>
<keyword evidence="3" id="KW-1133">Transmembrane helix</keyword>
<keyword evidence="3" id="KW-0472">Membrane</keyword>
<keyword evidence="1" id="KW-0808">Transferase</keyword>
<organism evidence="4 5">
    <name type="scientific">Mycena albidolilacea</name>
    <dbReference type="NCBI Taxonomy" id="1033008"/>
    <lineage>
        <taxon>Eukaryota</taxon>
        <taxon>Fungi</taxon>
        <taxon>Dikarya</taxon>
        <taxon>Basidiomycota</taxon>
        <taxon>Agaricomycotina</taxon>
        <taxon>Agaricomycetes</taxon>
        <taxon>Agaricomycetidae</taxon>
        <taxon>Agaricales</taxon>
        <taxon>Marasmiineae</taxon>
        <taxon>Mycenaceae</taxon>
        <taxon>Mycena</taxon>
    </lineage>
</organism>
<evidence type="ECO:0000256" key="1">
    <source>
        <dbReference type="ARBA" id="ARBA00022679"/>
    </source>
</evidence>
<dbReference type="PANTHER" id="PTHR35897:SF1">
    <property type="entry name" value="METHYLTRANSFERASE AUSD"/>
    <property type="match status" value="1"/>
</dbReference>
<name>A0AAD7AHV2_9AGAR</name>
<evidence type="ECO:0000256" key="3">
    <source>
        <dbReference type="SAM" id="Phobius"/>
    </source>
</evidence>
<evidence type="ECO:0000313" key="5">
    <source>
        <dbReference type="Proteomes" id="UP001218218"/>
    </source>
</evidence>